<feature type="transmembrane region" description="Helical" evidence="10">
    <location>
        <begin position="63"/>
        <end position="82"/>
    </location>
</feature>
<dbReference type="EnsemblMetazoa" id="ADIR008408-RA">
    <property type="protein sequence ID" value="ADIR008408-PA"/>
    <property type="gene ID" value="ADIR008408"/>
</dbReference>
<keyword evidence="7 10" id="KW-0472">Membrane</keyword>
<dbReference type="Pfam" id="PF02949">
    <property type="entry name" value="7tm_6"/>
    <property type="match status" value="1"/>
</dbReference>
<evidence type="ECO:0000256" key="10">
    <source>
        <dbReference type="SAM" id="Phobius"/>
    </source>
</evidence>
<evidence type="ECO:0000256" key="8">
    <source>
        <dbReference type="ARBA" id="ARBA00023170"/>
    </source>
</evidence>
<evidence type="ECO:0000256" key="6">
    <source>
        <dbReference type="ARBA" id="ARBA00022989"/>
    </source>
</evidence>
<reference evidence="11" key="2">
    <citation type="submission" date="2020-05" db="UniProtKB">
        <authorList>
            <consortium name="EnsemblMetazoa"/>
        </authorList>
    </citation>
    <scope>IDENTIFICATION</scope>
    <source>
        <strain evidence="11">WRAIR2</strain>
    </source>
</reference>
<evidence type="ECO:0000313" key="12">
    <source>
        <dbReference type="Proteomes" id="UP000075884"/>
    </source>
</evidence>
<keyword evidence="4 10" id="KW-0812">Transmembrane</keyword>
<dbReference type="InterPro" id="IPR004117">
    <property type="entry name" value="7tm6_olfct_rcpt"/>
</dbReference>
<dbReference type="GO" id="GO:0005549">
    <property type="term" value="F:odorant binding"/>
    <property type="evidence" value="ECO:0007669"/>
    <property type="project" value="InterPro"/>
</dbReference>
<dbReference type="GO" id="GO:0007165">
    <property type="term" value="P:signal transduction"/>
    <property type="evidence" value="ECO:0007669"/>
    <property type="project" value="UniProtKB-KW"/>
</dbReference>
<evidence type="ECO:0000313" key="11">
    <source>
        <dbReference type="EnsemblMetazoa" id="ADIR008408-PA"/>
    </source>
</evidence>
<evidence type="ECO:0000256" key="2">
    <source>
        <dbReference type="ARBA" id="ARBA00022475"/>
    </source>
</evidence>
<organism evidence="11 12">
    <name type="scientific">Anopheles dirus</name>
    <dbReference type="NCBI Taxonomy" id="7168"/>
    <lineage>
        <taxon>Eukaryota</taxon>
        <taxon>Metazoa</taxon>
        <taxon>Ecdysozoa</taxon>
        <taxon>Arthropoda</taxon>
        <taxon>Hexapoda</taxon>
        <taxon>Insecta</taxon>
        <taxon>Pterygota</taxon>
        <taxon>Neoptera</taxon>
        <taxon>Endopterygota</taxon>
        <taxon>Diptera</taxon>
        <taxon>Nematocera</taxon>
        <taxon>Culicoidea</taxon>
        <taxon>Culicidae</taxon>
        <taxon>Anophelinae</taxon>
        <taxon>Anopheles</taxon>
    </lineage>
</organism>
<accession>A0A182NL77</accession>
<keyword evidence="12" id="KW-1185">Reference proteome</keyword>
<name>A0A182NL77_9DIPT</name>
<protein>
    <submittedName>
        <fullName evidence="11">Uncharacterized protein</fullName>
    </submittedName>
</protein>
<feature type="transmembrane region" description="Helical" evidence="10">
    <location>
        <begin position="36"/>
        <end position="57"/>
    </location>
</feature>
<evidence type="ECO:0000256" key="5">
    <source>
        <dbReference type="ARBA" id="ARBA00022725"/>
    </source>
</evidence>
<dbReference type="PANTHER" id="PTHR21137:SF35">
    <property type="entry name" value="ODORANT RECEPTOR 19A-RELATED"/>
    <property type="match status" value="1"/>
</dbReference>
<dbReference type="GO" id="GO:0004984">
    <property type="term" value="F:olfactory receptor activity"/>
    <property type="evidence" value="ECO:0007669"/>
    <property type="project" value="InterPro"/>
</dbReference>
<dbReference type="AlphaFoldDB" id="A0A182NL77"/>
<dbReference type="Proteomes" id="UP000075884">
    <property type="component" value="Unassembled WGS sequence"/>
</dbReference>
<keyword evidence="9" id="KW-0807">Transducer</keyword>
<evidence type="ECO:0000256" key="7">
    <source>
        <dbReference type="ARBA" id="ARBA00023136"/>
    </source>
</evidence>
<dbReference type="GO" id="GO:0005886">
    <property type="term" value="C:plasma membrane"/>
    <property type="evidence" value="ECO:0007669"/>
    <property type="project" value="UniProtKB-SubCell"/>
</dbReference>
<reference evidence="12" key="1">
    <citation type="submission" date="2013-03" db="EMBL/GenBank/DDBJ databases">
        <title>The Genome Sequence of Anopheles dirus WRAIR2.</title>
        <authorList>
            <consortium name="The Broad Institute Genomics Platform"/>
            <person name="Neafsey D.E."/>
            <person name="Walton C."/>
            <person name="Walker B."/>
            <person name="Young S.K."/>
            <person name="Zeng Q."/>
            <person name="Gargeya S."/>
            <person name="Fitzgerald M."/>
            <person name="Haas B."/>
            <person name="Abouelleil A."/>
            <person name="Allen A.W."/>
            <person name="Alvarado L."/>
            <person name="Arachchi H.M."/>
            <person name="Berlin A.M."/>
            <person name="Chapman S.B."/>
            <person name="Gainer-Dewar J."/>
            <person name="Goldberg J."/>
            <person name="Griggs A."/>
            <person name="Gujja S."/>
            <person name="Hansen M."/>
            <person name="Howarth C."/>
            <person name="Imamovic A."/>
            <person name="Ireland A."/>
            <person name="Larimer J."/>
            <person name="McCowan C."/>
            <person name="Murphy C."/>
            <person name="Pearson M."/>
            <person name="Poon T.W."/>
            <person name="Priest M."/>
            <person name="Roberts A."/>
            <person name="Saif S."/>
            <person name="Shea T."/>
            <person name="Sisk P."/>
            <person name="Sykes S."/>
            <person name="Wortman J."/>
            <person name="Nusbaum C."/>
            <person name="Birren B."/>
        </authorList>
    </citation>
    <scope>NUCLEOTIDE SEQUENCE [LARGE SCALE GENOMIC DNA]</scope>
    <source>
        <strain evidence="12">WRAIR2</strain>
    </source>
</reference>
<evidence type="ECO:0000256" key="3">
    <source>
        <dbReference type="ARBA" id="ARBA00022606"/>
    </source>
</evidence>
<feature type="transmembrane region" description="Helical" evidence="10">
    <location>
        <begin position="180"/>
        <end position="204"/>
    </location>
</feature>
<comment type="subcellular location">
    <subcellularLocation>
        <location evidence="1">Cell membrane</location>
        <topology evidence="1">Multi-pass membrane protein</topology>
    </subcellularLocation>
</comment>
<feature type="transmembrane region" description="Helical" evidence="10">
    <location>
        <begin position="269"/>
        <end position="290"/>
    </location>
</feature>
<keyword evidence="8" id="KW-0675">Receptor</keyword>
<proteinExistence type="predicted"/>
<feature type="transmembrane region" description="Helical" evidence="10">
    <location>
        <begin position="119"/>
        <end position="144"/>
    </location>
</feature>
<keyword evidence="5" id="KW-0552">Olfaction</keyword>
<keyword evidence="6 10" id="KW-1133">Transmembrane helix</keyword>
<dbReference type="STRING" id="7168.A0A182NL77"/>
<keyword evidence="2" id="KW-1003">Cell membrane</keyword>
<evidence type="ECO:0000256" key="9">
    <source>
        <dbReference type="ARBA" id="ARBA00023224"/>
    </source>
</evidence>
<feature type="transmembrane region" description="Helical" evidence="10">
    <location>
        <begin position="296"/>
        <end position="318"/>
    </location>
</feature>
<sequence length="393" mass="45985">MEASEKFLQYEQFLRSLCKVIGFDVMSKTWKKTFRTYVTMFLCGQYFLWMLYSIIIASDTFELFKSLSFIGFFFQCSLKMYYTTVNASKYAVNFDGLKQGIYERHTNGTEEQKMVIGRIIVLVHIITKATTGLYLSSVLIFSLYPAYMYFVVETKVTIFPLYIPGIDIYSTYGYGITNSLHLLIAVYGCIGAITSDTAFIMFVMHFVSYGELFKIECERFEADLGVISSCWERNTSEYDSFCRKRMRGLYRYHQDLITYVESLQVCYEAICFVQVFSCSFSVMFNLFLALTTDWYATYSFIVISLFQLFVFSFFGTVLQIMNDRLVTDISNLPWYLLPTEEQLRYKFMLNRSQIPAEMVIRSVGPLNMETFTNIMQKIYSAFTMMYSFLVDLD</sequence>
<dbReference type="PANTHER" id="PTHR21137">
    <property type="entry name" value="ODORANT RECEPTOR"/>
    <property type="match status" value="1"/>
</dbReference>
<evidence type="ECO:0000256" key="1">
    <source>
        <dbReference type="ARBA" id="ARBA00004651"/>
    </source>
</evidence>
<dbReference type="VEuPathDB" id="VectorBase:ADIR008408"/>
<evidence type="ECO:0000256" key="4">
    <source>
        <dbReference type="ARBA" id="ARBA00022692"/>
    </source>
</evidence>
<keyword evidence="3" id="KW-0716">Sensory transduction</keyword>